<comment type="caution">
    <text evidence="1">The sequence shown here is derived from an EMBL/GenBank/DDBJ whole genome shotgun (WGS) entry which is preliminary data.</text>
</comment>
<dbReference type="RefSeq" id="WP_105541444.1">
    <property type="nucleotide sequence ID" value="NZ_JBBGZH010000001.1"/>
</dbReference>
<gene>
    <name evidence="1" type="ORF">WH297_03935</name>
</gene>
<dbReference type="EMBL" id="JBBGZH010000001">
    <property type="protein sequence ID" value="MEJ5018889.1"/>
    <property type="molecule type" value="Genomic_DNA"/>
</dbReference>
<evidence type="ECO:0000313" key="1">
    <source>
        <dbReference type="EMBL" id="MEJ5018889.1"/>
    </source>
</evidence>
<proteinExistence type="predicted"/>
<protein>
    <submittedName>
        <fullName evidence="1">Uncharacterized protein</fullName>
    </submittedName>
</protein>
<accession>A0ABU8P9F9</accession>
<evidence type="ECO:0000313" key="2">
    <source>
        <dbReference type="Proteomes" id="UP001375812"/>
    </source>
</evidence>
<name>A0ABU8P9F9_9HYPH</name>
<keyword evidence="2" id="KW-1185">Reference proteome</keyword>
<sequence length="153" mass="16618">MTTLPEEAVLALTAAIPFLPVQAAVKKLAWIRPPLSDTLSRCDTDFGTYRTWTHDEANGKWFWSVEGGCNEANGEAPNEEAAQAAAQADYEAPILSVIENGIAVSGPSCAKIKAARKAVEELTNTQMNMPLEDWSRISSTIFSALEPRRIAKP</sequence>
<organism evidence="1 2">
    <name type="scientific">Ochrobactrum vermis</name>
    <dbReference type="NCBI Taxonomy" id="1827297"/>
    <lineage>
        <taxon>Bacteria</taxon>
        <taxon>Pseudomonadati</taxon>
        <taxon>Pseudomonadota</taxon>
        <taxon>Alphaproteobacteria</taxon>
        <taxon>Hyphomicrobiales</taxon>
        <taxon>Brucellaceae</taxon>
        <taxon>Brucella/Ochrobactrum group</taxon>
        <taxon>Ochrobactrum</taxon>
    </lineage>
</organism>
<reference evidence="1 2" key="1">
    <citation type="submission" date="2023-12" db="EMBL/GenBank/DDBJ databases">
        <title>Gut-associated functions are favored during microbiome assembly across C. elegans life.</title>
        <authorList>
            <person name="Zimmermann J."/>
        </authorList>
    </citation>
    <scope>NUCLEOTIDE SEQUENCE [LARGE SCALE GENOMIC DNA]</scope>
    <source>
        <strain evidence="1 2">MYb71</strain>
    </source>
</reference>
<dbReference type="Proteomes" id="UP001375812">
    <property type="component" value="Unassembled WGS sequence"/>
</dbReference>